<dbReference type="STRING" id="346185.AAY42_08025"/>
<dbReference type="InterPro" id="IPR020603">
    <property type="entry name" value="MraZ_dom"/>
</dbReference>
<dbReference type="OrthoDB" id="9807753at2"/>
<gene>
    <name evidence="7" type="primary">mraZ</name>
    <name evidence="9" type="ORF">AAY42_08025</name>
</gene>
<dbReference type="RefSeq" id="WP_055394021.1">
    <property type="nucleotide sequence ID" value="NZ_LCTZ01000002.1"/>
</dbReference>
<feature type="domain" description="SpoVT-AbrB" evidence="8">
    <location>
        <begin position="7"/>
        <end position="54"/>
    </location>
</feature>
<dbReference type="PANTHER" id="PTHR34701:SF1">
    <property type="entry name" value="TRANSCRIPTIONAL REGULATOR MRAZ"/>
    <property type="match status" value="1"/>
</dbReference>
<evidence type="ECO:0000256" key="4">
    <source>
        <dbReference type="ARBA" id="ARBA00023015"/>
    </source>
</evidence>
<evidence type="ECO:0000259" key="8">
    <source>
        <dbReference type="PROSITE" id="PS51740"/>
    </source>
</evidence>
<dbReference type="GO" id="GO:2000143">
    <property type="term" value="P:negative regulation of DNA-templated transcription initiation"/>
    <property type="evidence" value="ECO:0007669"/>
    <property type="project" value="TreeGrafter"/>
</dbReference>
<dbReference type="CDD" id="cd16321">
    <property type="entry name" value="MraZ_C"/>
    <property type="match status" value="1"/>
</dbReference>
<accession>A0A0Q1CG72</accession>
<evidence type="ECO:0000256" key="5">
    <source>
        <dbReference type="ARBA" id="ARBA00023125"/>
    </source>
</evidence>
<dbReference type="PANTHER" id="PTHR34701">
    <property type="entry name" value="TRANSCRIPTIONAL REGULATOR MRAZ"/>
    <property type="match status" value="1"/>
</dbReference>
<keyword evidence="10" id="KW-1185">Reference proteome</keyword>
<dbReference type="CDD" id="cd16320">
    <property type="entry name" value="MraZ_N"/>
    <property type="match status" value="1"/>
</dbReference>
<evidence type="ECO:0000313" key="10">
    <source>
        <dbReference type="Proteomes" id="UP000050827"/>
    </source>
</evidence>
<keyword evidence="3" id="KW-0677">Repeat</keyword>
<dbReference type="InterPro" id="IPR003444">
    <property type="entry name" value="MraZ"/>
</dbReference>
<evidence type="ECO:0000256" key="7">
    <source>
        <dbReference type="HAMAP-Rule" id="MF_01008"/>
    </source>
</evidence>
<dbReference type="SUPFAM" id="SSF89447">
    <property type="entry name" value="AbrB/MazE/MraZ-like"/>
    <property type="match status" value="1"/>
</dbReference>
<evidence type="ECO:0000256" key="6">
    <source>
        <dbReference type="ARBA" id="ARBA00023163"/>
    </source>
</evidence>
<dbReference type="InterPro" id="IPR035644">
    <property type="entry name" value="MraZ_C"/>
</dbReference>
<evidence type="ECO:0000313" key="9">
    <source>
        <dbReference type="EMBL" id="KQC29834.1"/>
    </source>
</evidence>
<dbReference type="GO" id="GO:0000976">
    <property type="term" value="F:transcription cis-regulatory region binding"/>
    <property type="evidence" value="ECO:0007669"/>
    <property type="project" value="TreeGrafter"/>
</dbReference>
<sequence>MTHIIGQHDCKADTKGRVILPISLKNQLLPVLNDGFIIKRSVFQQCLELYPKTEFDELMQKVLKKSKINRKYDAFVRNFVAGMKEVSIDGDTGRLQIPKNLVAYAEIGKEVVLNAVFDKIEIWNKDKYEEILAESEKDYADLAEEIFADDD</sequence>
<comment type="similarity">
    <text evidence="7">Belongs to the MraZ family.</text>
</comment>
<dbReference type="GO" id="GO:0003700">
    <property type="term" value="F:DNA-binding transcription factor activity"/>
    <property type="evidence" value="ECO:0007669"/>
    <property type="project" value="UniProtKB-UniRule"/>
</dbReference>
<dbReference type="InterPro" id="IPR035642">
    <property type="entry name" value="MraZ_N"/>
</dbReference>
<dbReference type="InterPro" id="IPR038619">
    <property type="entry name" value="MraZ_sf"/>
</dbReference>
<dbReference type="InterPro" id="IPR007159">
    <property type="entry name" value="SpoVT-AbrB_dom"/>
</dbReference>
<evidence type="ECO:0000256" key="2">
    <source>
        <dbReference type="ARBA" id="ARBA00022490"/>
    </source>
</evidence>
<name>A0A0Q1CG72_9FLAO</name>
<keyword evidence="6 7" id="KW-0804">Transcription</keyword>
<dbReference type="GO" id="GO:0009295">
    <property type="term" value="C:nucleoid"/>
    <property type="evidence" value="ECO:0007669"/>
    <property type="project" value="UniProtKB-SubCell"/>
</dbReference>
<dbReference type="EMBL" id="LCTZ01000002">
    <property type="protein sequence ID" value="KQC29834.1"/>
    <property type="molecule type" value="Genomic_DNA"/>
</dbReference>
<keyword evidence="2 7" id="KW-0963">Cytoplasm</keyword>
<dbReference type="Gene3D" id="3.40.1550.20">
    <property type="entry name" value="Transcriptional regulator MraZ domain"/>
    <property type="match status" value="1"/>
</dbReference>
<dbReference type="InterPro" id="IPR037914">
    <property type="entry name" value="SpoVT-AbrB_sf"/>
</dbReference>
<dbReference type="AlphaFoldDB" id="A0A0Q1CG72"/>
<dbReference type="Proteomes" id="UP000050827">
    <property type="component" value="Unassembled WGS sequence"/>
</dbReference>
<keyword evidence="5 7" id="KW-0238">DNA-binding</keyword>
<evidence type="ECO:0000256" key="1">
    <source>
        <dbReference type="ARBA" id="ARBA00013860"/>
    </source>
</evidence>
<comment type="subcellular location">
    <subcellularLocation>
        <location evidence="7">Cytoplasm</location>
        <location evidence="7">Nucleoid</location>
    </subcellularLocation>
</comment>
<evidence type="ECO:0000256" key="3">
    <source>
        <dbReference type="ARBA" id="ARBA00022737"/>
    </source>
</evidence>
<protein>
    <recommendedName>
        <fullName evidence="1 7">Transcriptional regulator MraZ</fullName>
    </recommendedName>
</protein>
<proteinExistence type="inferred from homology"/>
<comment type="caution">
    <text evidence="9">The sequence shown here is derived from an EMBL/GenBank/DDBJ whole genome shotgun (WGS) entry which is preliminary data.</text>
</comment>
<reference evidence="9 10" key="1">
    <citation type="submission" date="2015-04" db="EMBL/GenBank/DDBJ databases">
        <title>Complete genome of flavobacterium.</title>
        <authorList>
            <person name="Kwon Y.M."/>
            <person name="Kim S.-J."/>
        </authorList>
    </citation>
    <scope>NUCLEOTIDE SEQUENCE [LARGE SCALE GENOMIC DNA]</scope>
    <source>
        <strain evidence="9 10">DK169</strain>
    </source>
</reference>
<dbReference type="GO" id="GO:0005737">
    <property type="term" value="C:cytoplasm"/>
    <property type="evidence" value="ECO:0007669"/>
    <property type="project" value="UniProtKB-UniRule"/>
</dbReference>
<organism evidence="9 10">
    <name type="scientific">Flagellimonas eckloniae</name>
    <dbReference type="NCBI Taxonomy" id="346185"/>
    <lineage>
        <taxon>Bacteria</taxon>
        <taxon>Pseudomonadati</taxon>
        <taxon>Bacteroidota</taxon>
        <taxon>Flavobacteriia</taxon>
        <taxon>Flavobacteriales</taxon>
        <taxon>Flavobacteriaceae</taxon>
        <taxon>Flagellimonas</taxon>
    </lineage>
</organism>
<keyword evidence="4 7" id="KW-0805">Transcription regulation</keyword>
<dbReference type="Pfam" id="PF02381">
    <property type="entry name" value="MraZ"/>
    <property type="match status" value="2"/>
</dbReference>
<dbReference type="PROSITE" id="PS51740">
    <property type="entry name" value="SPOVT_ABRB"/>
    <property type="match status" value="1"/>
</dbReference>
<comment type="subunit">
    <text evidence="7">Forms oligomers.</text>
</comment>
<dbReference type="HAMAP" id="MF_01008">
    <property type="entry name" value="MraZ"/>
    <property type="match status" value="1"/>
</dbReference>